<feature type="transmembrane region" description="Helical" evidence="6">
    <location>
        <begin position="226"/>
        <end position="252"/>
    </location>
</feature>
<keyword evidence="4 6" id="KW-1133">Transmembrane helix</keyword>
<feature type="transmembrane region" description="Helical" evidence="6">
    <location>
        <begin position="293"/>
        <end position="312"/>
    </location>
</feature>
<feature type="transmembrane region" description="Helical" evidence="6">
    <location>
        <begin position="12"/>
        <end position="42"/>
    </location>
</feature>
<keyword evidence="8" id="KW-1185">Reference proteome</keyword>
<comment type="subcellular location">
    <subcellularLocation>
        <location evidence="1">Cell membrane</location>
        <topology evidence="1">Multi-pass membrane protein</topology>
    </subcellularLocation>
</comment>
<sequence>MSRSETIRPTNGLALFYAMMAGQFVSFLGSGLTAFALGVWVYQETHSVTRFGAAIACRSIPFVVLSPLAGSLIDRWDRRKGLIAAESLASTGTLAVLALLSAGWLRTWHVYPVIVVSAIAHTYRNTALNSVATVLVPSKDLGRAAVAPTITQAAEQLVPPLLCPYLLLAIDLRGVLLLDFVSFSVALLPLVLVRIPAAPKGEGALAQGLLGDIRFGFRYIGERPGLLGLVSFAVVINFALCAAETLLTPYVLDMVPSPEEGRVILGRVLFCCGMGVLVGSVLMGIWGGPRRRVLAVYAFGAVYAASFVLAGLQRSAVLIAAAGFAIMFSVTLVKTTNLAIWQSKVAADVQGRVFGAITMIAWCVAPVAQLSAGPLVALLGGHTRGNSLLFVTLGFVLMVMVGVTFFHPRIRNIEDELPELGSP</sequence>
<keyword evidence="5 6" id="KW-0472">Membrane</keyword>
<feature type="transmembrane region" description="Helical" evidence="6">
    <location>
        <begin position="82"/>
        <end position="105"/>
    </location>
</feature>
<evidence type="ECO:0000256" key="1">
    <source>
        <dbReference type="ARBA" id="ARBA00004651"/>
    </source>
</evidence>
<evidence type="ECO:0000313" key="8">
    <source>
        <dbReference type="Proteomes" id="UP001379533"/>
    </source>
</evidence>
<dbReference type="CDD" id="cd06173">
    <property type="entry name" value="MFS_MefA_like"/>
    <property type="match status" value="1"/>
</dbReference>
<keyword evidence="2" id="KW-1003">Cell membrane</keyword>
<dbReference type="EMBL" id="CP089982">
    <property type="protein sequence ID" value="WXA99336.1"/>
    <property type="molecule type" value="Genomic_DNA"/>
</dbReference>
<feature type="transmembrane region" description="Helical" evidence="6">
    <location>
        <begin position="318"/>
        <end position="341"/>
    </location>
</feature>
<evidence type="ECO:0000256" key="3">
    <source>
        <dbReference type="ARBA" id="ARBA00022692"/>
    </source>
</evidence>
<name>A0ABZ2KSQ4_9BACT</name>
<evidence type="ECO:0000313" key="7">
    <source>
        <dbReference type="EMBL" id="WXA99336.1"/>
    </source>
</evidence>
<dbReference type="InterPro" id="IPR036259">
    <property type="entry name" value="MFS_trans_sf"/>
</dbReference>
<organism evidence="7 8">
    <name type="scientific">Pendulispora brunnea</name>
    <dbReference type="NCBI Taxonomy" id="2905690"/>
    <lineage>
        <taxon>Bacteria</taxon>
        <taxon>Pseudomonadati</taxon>
        <taxon>Myxococcota</taxon>
        <taxon>Myxococcia</taxon>
        <taxon>Myxococcales</taxon>
        <taxon>Sorangiineae</taxon>
        <taxon>Pendulisporaceae</taxon>
        <taxon>Pendulispora</taxon>
    </lineage>
</organism>
<reference evidence="7 8" key="1">
    <citation type="submission" date="2021-12" db="EMBL/GenBank/DDBJ databases">
        <title>Discovery of the Pendulisporaceae a myxobacterial family with distinct sporulation behavior and unique specialized metabolism.</title>
        <authorList>
            <person name="Garcia R."/>
            <person name="Popoff A."/>
            <person name="Bader C.D."/>
            <person name="Loehr J."/>
            <person name="Walesch S."/>
            <person name="Walt C."/>
            <person name="Boldt J."/>
            <person name="Bunk B."/>
            <person name="Haeckl F.J.F.P.J."/>
            <person name="Gunesch A.P."/>
            <person name="Birkelbach J."/>
            <person name="Nuebel U."/>
            <person name="Pietschmann T."/>
            <person name="Bach T."/>
            <person name="Mueller R."/>
        </authorList>
    </citation>
    <scope>NUCLEOTIDE SEQUENCE [LARGE SCALE GENOMIC DNA]</scope>
    <source>
        <strain evidence="7 8">MSr12523</strain>
    </source>
</reference>
<accession>A0ABZ2KSQ4</accession>
<keyword evidence="3 6" id="KW-0812">Transmembrane</keyword>
<feature type="transmembrane region" description="Helical" evidence="6">
    <location>
        <begin position="388"/>
        <end position="406"/>
    </location>
</feature>
<evidence type="ECO:0000256" key="5">
    <source>
        <dbReference type="ARBA" id="ARBA00023136"/>
    </source>
</evidence>
<dbReference type="Pfam" id="PF07690">
    <property type="entry name" value="MFS_1"/>
    <property type="match status" value="1"/>
</dbReference>
<dbReference type="PANTHER" id="PTHR23513">
    <property type="entry name" value="INTEGRAL MEMBRANE EFFLUX PROTEIN-RELATED"/>
    <property type="match status" value="1"/>
</dbReference>
<gene>
    <name evidence="7" type="ORF">LZC95_21255</name>
</gene>
<feature type="transmembrane region" description="Helical" evidence="6">
    <location>
        <begin position="48"/>
        <end position="70"/>
    </location>
</feature>
<proteinExistence type="predicted"/>
<dbReference type="Gene3D" id="1.20.1250.20">
    <property type="entry name" value="MFS general substrate transporter like domains"/>
    <property type="match status" value="1"/>
</dbReference>
<dbReference type="SUPFAM" id="SSF103473">
    <property type="entry name" value="MFS general substrate transporter"/>
    <property type="match status" value="1"/>
</dbReference>
<dbReference type="PANTHER" id="PTHR23513:SF6">
    <property type="entry name" value="MAJOR FACILITATOR SUPERFAMILY ASSOCIATED DOMAIN-CONTAINING PROTEIN"/>
    <property type="match status" value="1"/>
</dbReference>
<dbReference type="Proteomes" id="UP001379533">
    <property type="component" value="Chromosome"/>
</dbReference>
<dbReference type="RefSeq" id="WP_394849970.1">
    <property type="nucleotide sequence ID" value="NZ_CP089982.1"/>
</dbReference>
<evidence type="ECO:0000256" key="4">
    <source>
        <dbReference type="ARBA" id="ARBA00022989"/>
    </source>
</evidence>
<dbReference type="InterPro" id="IPR011701">
    <property type="entry name" value="MFS"/>
</dbReference>
<protein>
    <submittedName>
        <fullName evidence="7">MFS transporter</fullName>
    </submittedName>
</protein>
<evidence type="ECO:0000256" key="2">
    <source>
        <dbReference type="ARBA" id="ARBA00022475"/>
    </source>
</evidence>
<feature type="transmembrane region" description="Helical" evidence="6">
    <location>
        <begin position="264"/>
        <end position="286"/>
    </location>
</feature>
<feature type="transmembrane region" description="Helical" evidence="6">
    <location>
        <begin position="353"/>
        <end position="376"/>
    </location>
</feature>
<evidence type="ECO:0000256" key="6">
    <source>
        <dbReference type="SAM" id="Phobius"/>
    </source>
</evidence>